<proteinExistence type="predicted"/>
<sequence>MRNYFSVCFSNTQDKTLILQPPDKRCSKASFSVLSQIYAKMWKATFTKFFLILETKRLFHNLSINGVQKPVSRY</sequence>
<dbReference type="EMBL" id="PCGC01000036">
    <property type="protein sequence ID" value="PHL20779.1"/>
    <property type="molecule type" value="Genomic_DNA"/>
</dbReference>
<organism evidence="1 2">
    <name type="scientific">Enterococcus faecium</name>
    <name type="common">Streptococcus faecium</name>
    <dbReference type="NCBI Taxonomy" id="1352"/>
    <lineage>
        <taxon>Bacteria</taxon>
        <taxon>Bacillati</taxon>
        <taxon>Bacillota</taxon>
        <taxon>Bacilli</taxon>
        <taxon>Lactobacillales</taxon>
        <taxon>Enterococcaceae</taxon>
        <taxon>Enterococcus</taxon>
    </lineage>
</organism>
<dbReference type="AlphaFoldDB" id="A0A2G0CV66"/>
<dbReference type="Proteomes" id="UP000224303">
    <property type="component" value="Unassembled WGS sequence"/>
</dbReference>
<evidence type="ECO:0000313" key="2">
    <source>
        <dbReference type="Proteomes" id="UP000224303"/>
    </source>
</evidence>
<protein>
    <submittedName>
        <fullName evidence="1">Uncharacterized protein</fullName>
    </submittedName>
</protein>
<name>A0A2G0CV66_ENTFC</name>
<evidence type="ECO:0000313" key="1">
    <source>
        <dbReference type="EMBL" id="PHL20779.1"/>
    </source>
</evidence>
<reference evidence="1 2" key="1">
    <citation type="submission" date="2017-10" db="EMBL/GenBank/DDBJ databases">
        <title>Draft genomes of the Enterococcus faecium isolated from human feces before and after Helicobacter pylori eradication therapy.</title>
        <authorList>
            <person name="Prianichniikov N.A."/>
            <person name="Glushchenko O.E."/>
            <person name="Malakhova M.V."/>
        </authorList>
    </citation>
    <scope>NUCLEOTIDE SEQUENCE [LARGE SCALE GENOMIC DNA]</scope>
    <source>
        <strain evidence="1 2">Hp_5-7</strain>
    </source>
</reference>
<accession>A0A2G0CV66</accession>
<comment type="caution">
    <text evidence="1">The sequence shown here is derived from an EMBL/GenBank/DDBJ whole genome shotgun (WGS) entry which is preliminary data.</text>
</comment>
<gene>
    <name evidence="1" type="ORF">CQR37_12105</name>
</gene>